<dbReference type="PROSITE" id="PS50862">
    <property type="entry name" value="AA_TRNA_LIGASE_II"/>
    <property type="match status" value="1"/>
</dbReference>
<dbReference type="InterPro" id="IPR006195">
    <property type="entry name" value="aa-tRNA-synth_II"/>
</dbReference>
<dbReference type="SUPFAM" id="SSF55681">
    <property type="entry name" value="Class II aaRS and biotin synthetases"/>
    <property type="match status" value="1"/>
</dbReference>
<dbReference type="CDD" id="cd00670">
    <property type="entry name" value="Gly_His_Pro_Ser_Thr_tRS_core"/>
    <property type="match status" value="1"/>
</dbReference>
<dbReference type="AlphaFoldDB" id="A0A318J4A5"/>
<reference evidence="2 3" key="1">
    <citation type="submission" date="2018-05" db="EMBL/GenBank/DDBJ databases">
        <title>Genomic Encyclopedia of Type Strains, Phase IV (KMG-IV): sequencing the most valuable type-strain genomes for metagenomic binning, comparative biology and taxonomic classification.</title>
        <authorList>
            <person name="Goeker M."/>
        </authorList>
    </citation>
    <scope>NUCLEOTIDE SEQUENCE [LARGE SCALE GENOMIC DNA]</scope>
    <source>
        <strain evidence="2 3">DSM 19792</strain>
    </source>
</reference>
<feature type="domain" description="Aminoacyl-transfer RNA synthetases class-II family profile" evidence="1">
    <location>
        <begin position="71"/>
        <end position="290"/>
    </location>
</feature>
<dbReference type="EMBL" id="QJKB01000006">
    <property type="protein sequence ID" value="PXX41944.1"/>
    <property type="molecule type" value="Genomic_DNA"/>
</dbReference>
<dbReference type="OrthoDB" id="583154at2"/>
<keyword evidence="3" id="KW-1185">Reference proteome</keyword>
<gene>
    <name evidence="2" type="ORF">DFR42_106123</name>
</gene>
<dbReference type="Gene3D" id="3.30.930.10">
    <property type="entry name" value="Bira Bifunctional Protein, Domain 2"/>
    <property type="match status" value="1"/>
</dbReference>
<comment type="caution">
    <text evidence="2">The sequence shown here is derived from an EMBL/GenBank/DDBJ whole genome shotgun (WGS) entry which is preliminary data.</text>
</comment>
<sequence>MSIDFSPEGLTDDLVAAGHIIPVGVQGIFGRGPVFEDVLRRFDDYVSRVAANDGAVKMSFPPCLDRKVLERSEYLDSFPQLAGTIFSFTGNEAQHKELIENVHEGRPWTHLQTMTAVCLTPAACYPVYPSFTGTVPAEGRLVDMQNWVFRNEPSPEPTRMQSFRVREFVRVGTPDMVVAWRDIWLQRGLDILKSLGLPAHSDVASDPFFGRGGRMLAANQREQQLKFEVLVPVISEAKPTAVCSFNYHQDHFGKLFEIYQQNGELAHTACLGFGLERIVMALFKTHGMQPENWPQATRDLLWS</sequence>
<proteinExistence type="predicted"/>
<evidence type="ECO:0000313" key="3">
    <source>
        <dbReference type="Proteomes" id="UP000247792"/>
    </source>
</evidence>
<name>A0A318J4A5_9BURK</name>
<evidence type="ECO:0000313" key="2">
    <source>
        <dbReference type="EMBL" id="PXX41944.1"/>
    </source>
</evidence>
<evidence type="ECO:0000259" key="1">
    <source>
        <dbReference type="PROSITE" id="PS50862"/>
    </source>
</evidence>
<protein>
    <recommendedName>
        <fullName evidence="1">Aminoacyl-transfer RNA synthetases class-II family profile domain-containing protein</fullName>
    </recommendedName>
</protein>
<dbReference type="NCBIfam" id="NF005479">
    <property type="entry name" value="PRK07080.1"/>
    <property type="match status" value="1"/>
</dbReference>
<dbReference type="InterPro" id="IPR045864">
    <property type="entry name" value="aa-tRNA-synth_II/BPL/LPL"/>
</dbReference>
<organism evidence="2 3">
    <name type="scientific">Undibacterium pigrum</name>
    <dbReference type="NCBI Taxonomy" id="401470"/>
    <lineage>
        <taxon>Bacteria</taxon>
        <taxon>Pseudomonadati</taxon>
        <taxon>Pseudomonadota</taxon>
        <taxon>Betaproteobacteria</taxon>
        <taxon>Burkholderiales</taxon>
        <taxon>Oxalobacteraceae</taxon>
        <taxon>Undibacterium</taxon>
    </lineage>
</organism>
<dbReference type="Proteomes" id="UP000247792">
    <property type="component" value="Unassembled WGS sequence"/>
</dbReference>
<accession>A0A318J4A5</accession>
<dbReference type="RefSeq" id="WP_110256384.1">
    <property type="nucleotide sequence ID" value="NZ_QJKB01000006.1"/>
</dbReference>